<proteinExistence type="predicted"/>
<dbReference type="RefSeq" id="WP_319619142.1">
    <property type="nucleotide sequence ID" value="NZ_JAWXXR010000001.1"/>
</dbReference>
<keyword evidence="2" id="KW-0255">Endonuclease</keyword>
<dbReference type="Pfam" id="PF01844">
    <property type="entry name" value="HNH"/>
    <property type="match status" value="1"/>
</dbReference>
<dbReference type="GO" id="GO:0004519">
    <property type="term" value="F:endonuclease activity"/>
    <property type="evidence" value="ECO:0007669"/>
    <property type="project" value="UniProtKB-KW"/>
</dbReference>
<gene>
    <name evidence="2" type="ORF">SIL79_08545</name>
</gene>
<dbReference type="Proteomes" id="UP001272773">
    <property type="component" value="Unassembled WGS sequence"/>
</dbReference>
<comment type="caution">
    <text evidence="2">The sequence shown here is derived from an EMBL/GenBank/DDBJ whole genome shotgun (WGS) entry which is preliminary data.</text>
</comment>
<dbReference type="SMART" id="SM00507">
    <property type="entry name" value="HNHc"/>
    <property type="match status" value="1"/>
</dbReference>
<reference evidence="2 3" key="1">
    <citation type="submission" date="2023-11" db="EMBL/GenBank/DDBJ databases">
        <title>MicrobeMod: A computational toolkit for identifying prokaryotic methylation and restriction-modification with nanopore sequencing.</title>
        <authorList>
            <person name="Crits-Christoph A."/>
            <person name="Kang S.C."/>
            <person name="Lee H."/>
            <person name="Ostrov N."/>
        </authorList>
    </citation>
    <scope>NUCLEOTIDE SEQUENCE [LARGE SCALE GENOMIC DNA]</scope>
    <source>
        <strain evidence="2 3">ATCC BAA-2732</strain>
    </source>
</reference>
<protein>
    <submittedName>
        <fullName evidence="2">HNH endonuclease signature motif containing protein</fullName>
    </submittedName>
</protein>
<keyword evidence="2" id="KW-0540">Nuclease</keyword>
<dbReference type="InterPro" id="IPR002711">
    <property type="entry name" value="HNH"/>
</dbReference>
<dbReference type="EMBL" id="JAWXXR010000001">
    <property type="protein sequence ID" value="MDX6016394.1"/>
    <property type="molecule type" value="Genomic_DNA"/>
</dbReference>
<evidence type="ECO:0000313" key="2">
    <source>
        <dbReference type="EMBL" id="MDX6016394.1"/>
    </source>
</evidence>
<keyword evidence="3" id="KW-1185">Reference proteome</keyword>
<evidence type="ECO:0000259" key="1">
    <source>
        <dbReference type="SMART" id="SM00507"/>
    </source>
</evidence>
<feature type="domain" description="HNH nuclease" evidence="1">
    <location>
        <begin position="244"/>
        <end position="304"/>
    </location>
</feature>
<dbReference type="CDD" id="cd00085">
    <property type="entry name" value="HNHc"/>
    <property type="match status" value="1"/>
</dbReference>
<dbReference type="InterPro" id="IPR003615">
    <property type="entry name" value="HNH_nuc"/>
</dbReference>
<accession>A0ABU4QAD1</accession>
<sequence length="321" mass="36634">MARRSTRKEAETLRAKAVNLLTNFQNVLVTGELREQVLALLPVTETFRDLGSSLIKDEKANSARERILVYMRQYPQTLIAGSELSIVAGISEYPRRIRELRVESGWPIISGKSLKNIIAEDGHVWGLKDSDIKTDNYFLLEDKQDRDAAYRWNTANQIRKEKTSVKDKLLKYLKENVGKQVSGEELQYLASDKSEWARRVRELRTEDGWQILTKASGAAHLPVGVYVLATDEQAEAHDRKIPDSVRVKVLERDQFSCKCCGWNLSRMHPADKRSMLELHHLIHHVLGGKNIVENLITLCNVCHDEVHANRISESELRALLS</sequence>
<keyword evidence="2" id="KW-0378">Hydrolase</keyword>
<name>A0ABU4QAD1_9GAMM</name>
<dbReference type="Gene3D" id="1.10.30.50">
    <property type="match status" value="1"/>
</dbReference>
<dbReference type="GeneID" id="88623551"/>
<evidence type="ECO:0000313" key="3">
    <source>
        <dbReference type="Proteomes" id="UP001272773"/>
    </source>
</evidence>
<organism evidence="2 3">
    <name type="scientific">Shewanella indica</name>
    <dbReference type="NCBI Taxonomy" id="768528"/>
    <lineage>
        <taxon>Bacteria</taxon>
        <taxon>Pseudomonadati</taxon>
        <taxon>Pseudomonadota</taxon>
        <taxon>Gammaproteobacteria</taxon>
        <taxon>Alteromonadales</taxon>
        <taxon>Shewanellaceae</taxon>
        <taxon>Shewanella</taxon>
    </lineage>
</organism>